<comment type="caution">
    <text evidence="1">The sequence shown here is derived from an EMBL/GenBank/DDBJ whole genome shotgun (WGS) entry which is preliminary data.</text>
</comment>
<dbReference type="RefSeq" id="WP_171688019.1">
    <property type="nucleotide sequence ID" value="NZ_WHOC01000013.1"/>
</dbReference>
<dbReference type="EMBL" id="WHOC01000013">
    <property type="protein sequence ID" value="NOU84562.1"/>
    <property type="molecule type" value="Genomic_DNA"/>
</dbReference>
<proteinExistence type="predicted"/>
<keyword evidence="2" id="KW-1185">Reference proteome</keyword>
<reference evidence="1 2" key="1">
    <citation type="submission" date="2019-10" db="EMBL/GenBank/DDBJ databases">
        <title>Description of Paenibacillus choica sp. nov.</title>
        <authorList>
            <person name="Carlier A."/>
            <person name="Qi S."/>
        </authorList>
    </citation>
    <scope>NUCLEOTIDE SEQUENCE [LARGE SCALE GENOMIC DNA]</scope>
    <source>
        <strain evidence="1 2">LMG 31460</strain>
    </source>
</reference>
<accession>A0ABX1YUD8</accession>
<evidence type="ECO:0000313" key="1">
    <source>
        <dbReference type="EMBL" id="NOU84562.1"/>
    </source>
</evidence>
<dbReference type="Proteomes" id="UP000658690">
    <property type="component" value="Unassembled WGS sequence"/>
</dbReference>
<organism evidence="1 2">
    <name type="scientific">Paenibacillus germinis</name>
    <dbReference type="NCBI Taxonomy" id="2654979"/>
    <lineage>
        <taxon>Bacteria</taxon>
        <taxon>Bacillati</taxon>
        <taxon>Bacillota</taxon>
        <taxon>Bacilli</taxon>
        <taxon>Bacillales</taxon>
        <taxon>Paenibacillaceae</taxon>
        <taxon>Paenibacillus</taxon>
    </lineage>
</organism>
<protein>
    <submittedName>
        <fullName evidence="1">Uncharacterized protein</fullName>
    </submittedName>
</protein>
<evidence type="ECO:0000313" key="2">
    <source>
        <dbReference type="Proteomes" id="UP000658690"/>
    </source>
</evidence>
<gene>
    <name evidence="1" type="ORF">GC102_02055</name>
</gene>
<name>A0ABX1YUD8_9BACL</name>
<sequence>MAIRYEMKYEHLEEIFDVVVSNYNGTPHGALFYNSPLEALEQKLSKEMGPRFNGKTVSQ</sequence>